<feature type="compositionally biased region" description="Polar residues" evidence="6">
    <location>
        <begin position="29"/>
        <end position="40"/>
    </location>
</feature>
<evidence type="ECO:0000256" key="5">
    <source>
        <dbReference type="ARBA" id="ARBA00023242"/>
    </source>
</evidence>
<feature type="compositionally biased region" description="Basic and acidic residues" evidence="6">
    <location>
        <begin position="1"/>
        <end position="16"/>
    </location>
</feature>
<reference evidence="8" key="1">
    <citation type="submission" date="2018-03" db="EMBL/GenBank/DDBJ databases">
        <authorList>
            <person name="Guldener U."/>
        </authorList>
    </citation>
    <scope>NUCLEOTIDE SEQUENCE</scope>
</reference>
<evidence type="ECO:0000256" key="4">
    <source>
        <dbReference type="ARBA" id="ARBA00023163"/>
    </source>
</evidence>
<comment type="caution">
    <text evidence="8">The sequence shown here is derived from an EMBL/GenBank/DDBJ whole genome shotgun (WGS) entry which is preliminary data.</text>
</comment>
<evidence type="ECO:0000313" key="9">
    <source>
        <dbReference type="Proteomes" id="UP001187734"/>
    </source>
</evidence>
<dbReference type="AlphaFoldDB" id="A0AAE8MAF9"/>
<dbReference type="CDD" id="cd12148">
    <property type="entry name" value="fungal_TF_MHR"/>
    <property type="match status" value="1"/>
</dbReference>
<keyword evidence="9" id="KW-1185">Reference proteome</keyword>
<name>A0AAE8MAF9_9HYPO</name>
<keyword evidence="3" id="KW-0805">Transcription regulation</keyword>
<dbReference type="PANTHER" id="PTHR47660">
    <property type="entry name" value="TRANSCRIPTION FACTOR WITH C2H2 AND ZN(2)-CYS(6) DNA BINDING DOMAIN (EUROFUNG)-RELATED-RELATED"/>
    <property type="match status" value="1"/>
</dbReference>
<dbReference type="EMBL" id="ONZP01000243">
    <property type="protein sequence ID" value="SPJ78806.1"/>
    <property type="molecule type" value="Genomic_DNA"/>
</dbReference>
<evidence type="ECO:0000256" key="6">
    <source>
        <dbReference type="SAM" id="MobiDB-lite"/>
    </source>
</evidence>
<evidence type="ECO:0000313" key="8">
    <source>
        <dbReference type="EMBL" id="SPJ78806.1"/>
    </source>
</evidence>
<dbReference type="InterPro" id="IPR007219">
    <property type="entry name" value="XnlR_reg_dom"/>
</dbReference>
<evidence type="ECO:0000259" key="7">
    <source>
        <dbReference type="Pfam" id="PF04082"/>
    </source>
</evidence>
<keyword evidence="1" id="KW-0479">Metal-binding</keyword>
<gene>
    <name evidence="8" type="ORF">FTOL_07197</name>
</gene>
<proteinExistence type="predicted"/>
<feature type="domain" description="Xylanolytic transcriptional activator regulatory" evidence="7">
    <location>
        <begin position="298"/>
        <end position="494"/>
    </location>
</feature>
<evidence type="ECO:0000256" key="3">
    <source>
        <dbReference type="ARBA" id="ARBA00023015"/>
    </source>
</evidence>
<dbReference type="Proteomes" id="UP001187734">
    <property type="component" value="Unassembled WGS sequence"/>
</dbReference>
<keyword evidence="2" id="KW-0862">Zinc</keyword>
<sequence>MSETGSDRSSAKRDRAGSTVSADVAETINVDTSLATDNSPISPPATVHDNSSNEVTHADVYIPHQHPFNEPSQTEDFNINVQPIDPLPEVHHTTSAQVLEHTSVAFDDNAMFMEFDVTNAMPTPSMLFGNPFETTDWLNSSSDQSFPPLFLQNDLTFNTINEIWFDQASYTMPQLQQQQQQQQPVASLPTPAASMIDQSAVAELYSRSHSPTIDRDAVEPREYVPVSIEIDAQLTFPDLSHLAAEDVDGENLAHVEKIPDDVGRKVSQAAIEMQNSSNYPRFRHLAIPPTPVLNAWVQLYFEYFHPVLPILHKSTFSPSKRHWLLVFTVAAIGAHFSSIKEAQACSRAMHEVVRRQTSIMCELQNSNGRELWMSQTILLNQIGLRYGGERRSLEIAEFLQALPVTLGRRKRLFTNMFPMDKFAQLQLPRTQKWQIWLLDEERRRAGFAIWLLDSGFDAHFDLPRLMKLSELQISLPQPDDRWDASTAQCWANYPAVGNSSVGGLPTMERVIVDDSWRFAWSRTNTLGKQVMLQHLSNVIKDQSANQPGTSGFSCHDKLKASNVLTEFLALIENDQAEQSLDEVKALTTHKIMALTALMTHHTPVQNPLPTVVRYIYGKLDDSNREQLRNRWRSAPGQGRLGCFYASRILHVVRSSRCSHFGTPVSLLRAVLVLWLYSALAERFQDGFLYSPTAATVVLGPKALDSMENNDWIDSGWSRVKLPGIGNLLCAEGRARLLDEAVVLMKSLKAWGISTTYAQILIRLRAREMMSIAEGQ</sequence>
<feature type="region of interest" description="Disordered" evidence="6">
    <location>
        <begin position="1"/>
        <end position="51"/>
    </location>
</feature>
<dbReference type="Pfam" id="PF04082">
    <property type="entry name" value="Fungal_trans"/>
    <property type="match status" value="1"/>
</dbReference>
<dbReference type="GO" id="GO:0003677">
    <property type="term" value="F:DNA binding"/>
    <property type="evidence" value="ECO:0007669"/>
    <property type="project" value="InterPro"/>
</dbReference>
<keyword evidence="5" id="KW-0539">Nucleus</keyword>
<accession>A0AAE8MAF9</accession>
<keyword evidence="4" id="KW-0804">Transcription</keyword>
<organism evidence="8 9">
    <name type="scientific">Fusarium torulosum</name>
    <dbReference type="NCBI Taxonomy" id="33205"/>
    <lineage>
        <taxon>Eukaryota</taxon>
        <taxon>Fungi</taxon>
        <taxon>Dikarya</taxon>
        <taxon>Ascomycota</taxon>
        <taxon>Pezizomycotina</taxon>
        <taxon>Sordariomycetes</taxon>
        <taxon>Hypocreomycetidae</taxon>
        <taxon>Hypocreales</taxon>
        <taxon>Nectriaceae</taxon>
        <taxon>Fusarium</taxon>
    </lineage>
</organism>
<dbReference type="PANTHER" id="PTHR47660:SF2">
    <property type="entry name" value="TRANSCRIPTION FACTOR WITH C2H2 AND ZN(2)-CYS(6) DNA BINDING DOMAIN (EUROFUNG)"/>
    <property type="match status" value="1"/>
</dbReference>
<evidence type="ECO:0000256" key="1">
    <source>
        <dbReference type="ARBA" id="ARBA00022723"/>
    </source>
</evidence>
<dbReference type="GO" id="GO:0008270">
    <property type="term" value="F:zinc ion binding"/>
    <property type="evidence" value="ECO:0007669"/>
    <property type="project" value="InterPro"/>
</dbReference>
<protein>
    <recommendedName>
        <fullName evidence="7">Xylanolytic transcriptional activator regulatory domain-containing protein</fullName>
    </recommendedName>
</protein>
<evidence type="ECO:0000256" key="2">
    <source>
        <dbReference type="ARBA" id="ARBA00022833"/>
    </source>
</evidence>
<dbReference type="GO" id="GO:0006351">
    <property type="term" value="P:DNA-templated transcription"/>
    <property type="evidence" value="ECO:0007669"/>
    <property type="project" value="InterPro"/>
</dbReference>